<evidence type="ECO:0000313" key="1">
    <source>
        <dbReference type="EMBL" id="RNA08188.1"/>
    </source>
</evidence>
<dbReference type="AlphaFoldDB" id="A0A3M7QB36"/>
<reference evidence="1 2" key="1">
    <citation type="journal article" date="2018" name="Sci. Rep.">
        <title>Genomic signatures of local adaptation to the degree of environmental predictability in rotifers.</title>
        <authorList>
            <person name="Franch-Gras L."/>
            <person name="Hahn C."/>
            <person name="Garcia-Roger E.M."/>
            <person name="Carmona M.J."/>
            <person name="Serra M."/>
            <person name="Gomez A."/>
        </authorList>
    </citation>
    <scope>NUCLEOTIDE SEQUENCE [LARGE SCALE GENOMIC DNA]</scope>
    <source>
        <strain evidence="1">HYR1</strain>
    </source>
</reference>
<sequence length="84" mass="9417">MALLKFTLINFYGKNELIDGDLRNNNKGKKKLRGKKTSLSTSSSETYSGIVYDNIFMSDEINMVFRTSSSAFESLFASIADLMT</sequence>
<protein>
    <submittedName>
        <fullName evidence="1">Uncharacterized protein</fullName>
    </submittedName>
</protein>
<comment type="caution">
    <text evidence="1">The sequence shown here is derived from an EMBL/GenBank/DDBJ whole genome shotgun (WGS) entry which is preliminary data.</text>
</comment>
<accession>A0A3M7QB36</accession>
<dbReference type="EMBL" id="REGN01006824">
    <property type="protein sequence ID" value="RNA08188.1"/>
    <property type="molecule type" value="Genomic_DNA"/>
</dbReference>
<gene>
    <name evidence="1" type="ORF">BpHYR1_038956</name>
</gene>
<proteinExistence type="predicted"/>
<evidence type="ECO:0000313" key="2">
    <source>
        <dbReference type="Proteomes" id="UP000276133"/>
    </source>
</evidence>
<name>A0A3M7QB36_BRAPC</name>
<dbReference type="Proteomes" id="UP000276133">
    <property type="component" value="Unassembled WGS sequence"/>
</dbReference>
<organism evidence="1 2">
    <name type="scientific">Brachionus plicatilis</name>
    <name type="common">Marine rotifer</name>
    <name type="synonym">Brachionus muelleri</name>
    <dbReference type="NCBI Taxonomy" id="10195"/>
    <lineage>
        <taxon>Eukaryota</taxon>
        <taxon>Metazoa</taxon>
        <taxon>Spiralia</taxon>
        <taxon>Gnathifera</taxon>
        <taxon>Rotifera</taxon>
        <taxon>Eurotatoria</taxon>
        <taxon>Monogononta</taxon>
        <taxon>Pseudotrocha</taxon>
        <taxon>Ploima</taxon>
        <taxon>Brachionidae</taxon>
        <taxon>Brachionus</taxon>
    </lineage>
</organism>
<keyword evidence="2" id="KW-1185">Reference proteome</keyword>